<sequence>MPELTTALGIAKKCSSYVDLMGGSVAEYDFIEWLLNQVDNPLFFYELQPVSVLVWRDRFSRIVYGNNEFKALSMPLTLGGSDRGKLTMDINDSEGKVLLADFPEDMDDAKYIYIKAMEKGALAVIFRDKYPGVVRRIVVTATPDYSWDRAPPPVMPALTVSKEVGDELSKHIGEEVEFVSDVETKLSTGYNLIINLEGDKEESVILAVHHDHWLTGYADNCLGVGLGASILLNTIKERSSMKRGLSFISFTAEEAGNPGFASLYWAYGSTRYVEYLERRNLLNSVYAVLNLDVVGRQYVIHTSEDLSMQLSQLVSTQWELPKPYFDSLNFEMNGIPSMTLSSLDYYWDVYHTDKDVEDKANQQDVDSALKVANQLLNYLLTSDLTPSPYISVLNRDIISVGLGIELKEDWETYRLVKYLLSKYLVEYRRDGSVKTIYTNSILSYVRRFININDISQVPLRVEEMGTGRVIMDTSTIRSVRQLSQYISQVIESLAEDMSINLAV</sequence>
<dbReference type="eggNOG" id="arCOG02960">
    <property type="taxonomic scope" value="Archaea"/>
</dbReference>
<name>E1QT07_VULDI</name>
<dbReference type="EMBL" id="CP002100">
    <property type="protein sequence ID" value="ADN50874.1"/>
    <property type="molecule type" value="Genomic_DNA"/>
</dbReference>
<gene>
    <name evidence="2" type="ordered locus">Vdis_1488</name>
</gene>
<feature type="domain" description="Peptidase M28" evidence="1">
    <location>
        <begin position="191"/>
        <end position="371"/>
    </location>
</feature>
<dbReference type="Pfam" id="PF04389">
    <property type="entry name" value="Peptidase_M28"/>
    <property type="match status" value="1"/>
</dbReference>
<organism evidence="2 3">
    <name type="scientific">Vulcanisaeta distributa (strain DSM 14429 / JCM 11212 / NBRC 100878 / IC-017)</name>
    <dbReference type="NCBI Taxonomy" id="572478"/>
    <lineage>
        <taxon>Archaea</taxon>
        <taxon>Thermoproteota</taxon>
        <taxon>Thermoprotei</taxon>
        <taxon>Thermoproteales</taxon>
        <taxon>Thermoproteaceae</taxon>
        <taxon>Vulcanisaeta</taxon>
    </lineage>
</organism>
<evidence type="ECO:0000313" key="3">
    <source>
        <dbReference type="Proteomes" id="UP000006681"/>
    </source>
</evidence>
<protein>
    <submittedName>
        <fullName evidence="2">Peptidase M28</fullName>
    </submittedName>
</protein>
<dbReference type="GeneID" id="9752424"/>
<dbReference type="InterPro" id="IPR007484">
    <property type="entry name" value="Peptidase_M28"/>
</dbReference>
<dbReference type="KEGG" id="vdi:Vdis_1488"/>
<evidence type="ECO:0000259" key="1">
    <source>
        <dbReference type="Pfam" id="PF04389"/>
    </source>
</evidence>
<dbReference type="Gene3D" id="3.40.630.10">
    <property type="entry name" value="Zn peptidases"/>
    <property type="match status" value="1"/>
</dbReference>
<reference evidence="3" key="2">
    <citation type="journal article" date="2010" name="Stand. Genomic Sci.">
        <title>Complete genome sequence of Vulcanisaeta distributa type strain (IC-017T).</title>
        <authorList>
            <person name="Mavromatis K."/>
            <person name="Sikorski J."/>
            <person name="Pabst E."/>
            <person name="Teshima H."/>
            <person name="Lapidus A."/>
            <person name="Lucas S."/>
            <person name="Nolan M."/>
            <person name="Glavina Del Rio T."/>
            <person name="Cheng J."/>
            <person name="Bruce D."/>
            <person name="Goodwin L."/>
            <person name="Pitluck S."/>
            <person name="Liolios K."/>
            <person name="Ivanova N."/>
            <person name="Mikhailova N."/>
            <person name="Pati A."/>
            <person name="Chen A."/>
            <person name="Palaniappan K."/>
            <person name="Land M."/>
            <person name="Hauser L."/>
            <person name="Chang Y."/>
            <person name="Jeffries C."/>
            <person name="Rohde M."/>
            <person name="Spring S."/>
            <person name="Goker M."/>
            <person name="Wirth R."/>
            <person name="Woyke T."/>
            <person name="Bristow J."/>
            <person name="Eisen J."/>
            <person name="Markowitz V."/>
            <person name="Hugenholtz P."/>
            <person name="Klenk H."/>
            <person name="Kyrpides N."/>
        </authorList>
    </citation>
    <scope>NUCLEOTIDE SEQUENCE [LARGE SCALE GENOMIC DNA]</scope>
    <source>
        <strain evidence="3">DSM 14429 / JCM 11212 / NBRC 100878 / IC-017</strain>
    </source>
</reference>
<dbReference type="Gene3D" id="3.50.30.30">
    <property type="match status" value="1"/>
</dbReference>
<dbReference type="STRING" id="572478.Vdis_1488"/>
<dbReference type="RefSeq" id="WP_013336599.1">
    <property type="nucleotide sequence ID" value="NC_014537.1"/>
</dbReference>
<dbReference type="SUPFAM" id="SSF53187">
    <property type="entry name" value="Zn-dependent exopeptidases"/>
    <property type="match status" value="1"/>
</dbReference>
<dbReference type="AlphaFoldDB" id="E1QT07"/>
<dbReference type="Proteomes" id="UP000006681">
    <property type="component" value="Chromosome"/>
</dbReference>
<dbReference type="OrthoDB" id="34215at2157"/>
<dbReference type="HOGENOM" id="CLU_492316_0_0_2"/>
<proteinExistence type="predicted"/>
<evidence type="ECO:0000313" key="2">
    <source>
        <dbReference type="EMBL" id="ADN50874.1"/>
    </source>
</evidence>
<accession>E1QT07</accession>
<keyword evidence="3" id="KW-1185">Reference proteome</keyword>
<reference evidence="2 3" key="1">
    <citation type="journal article" date="2010" name="Stand. Genomic Sci.">
        <title>Complete genome sequence of Vulcanisaeta distributa type strain (IC-017).</title>
        <authorList>
            <person name="Mavromatis K."/>
            <person name="Sikorski J."/>
            <person name="Pabst E."/>
            <person name="Teshima H."/>
            <person name="Lapidus A."/>
            <person name="Lucas S."/>
            <person name="Nolan M."/>
            <person name="Glavina Del Rio T."/>
            <person name="Cheng J.F."/>
            <person name="Bruce D."/>
            <person name="Goodwin L."/>
            <person name="Pitluck S."/>
            <person name="Liolios K."/>
            <person name="Ivanova N."/>
            <person name="Mikhailova N."/>
            <person name="Pati A."/>
            <person name="Chen A."/>
            <person name="Palaniappan K."/>
            <person name="Land M."/>
            <person name="Hauser L."/>
            <person name="Chang Y.J."/>
            <person name="Jeffries C.D."/>
            <person name="Rohde M."/>
            <person name="Spring S."/>
            <person name="Goker M."/>
            <person name="Wirth R."/>
            <person name="Woyke T."/>
            <person name="Bristow J."/>
            <person name="Eisen J.A."/>
            <person name="Markowitz V."/>
            <person name="Hugenholtz P."/>
            <person name="Klenk H.P."/>
            <person name="Kyrpides N.C."/>
        </authorList>
    </citation>
    <scope>NUCLEOTIDE SEQUENCE [LARGE SCALE GENOMIC DNA]</scope>
    <source>
        <strain evidence="3">DSM 14429 / JCM 11212 / NBRC 100878 / IC-017</strain>
    </source>
</reference>